<sequence length="31" mass="3434">LSGSPITVKEGSIKSLLVKLPLQLRSWKIEI</sequence>
<evidence type="ECO:0000313" key="1">
    <source>
        <dbReference type="EMBL" id="KAF7089333.1"/>
    </source>
</evidence>
<proteinExistence type="predicted"/>
<reference evidence="1" key="2">
    <citation type="submission" date="2020-03" db="EMBL/GenBank/DDBJ databases">
        <title>The second near-complete assembly of the hexaploid bread wheat (Triticum aestivum) genome.</title>
        <authorList>
            <person name="Zimin A.V."/>
            <person name="Puiu D."/>
            <person name="Shumante A."/>
            <person name="Alonge M."/>
            <person name="Salzberg S.L."/>
        </authorList>
    </citation>
    <scope>NUCLEOTIDE SEQUENCE</scope>
    <source>
        <tissue evidence="1">Leaf</tissue>
    </source>
</reference>
<accession>A0A9R1LIB0</accession>
<dbReference type="Proteomes" id="UP000815260">
    <property type="component" value="Chromosome 6D"/>
</dbReference>
<dbReference type="EMBL" id="CM022228">
    <property type="protein sequence ID" value="KAF7089333.1"/>
    <property type="molecule type" value="Genomic_DNA"/>
</dbReference>
<reference evidence="1" key="1">
    <citation type="journal article" date="2017" name="Gigascience">
        <title>The first near-complete assembly of the hexaploid bread wheat genome, Triticum aestivum.</title>
        <authorList>
            <person name="Zimin A.V."/>
            <person name="Puiu D."/>
            <person name="Hall R."/>
            <person name="Kingan S."/>
            <person name="Clavijo B.J."/>
            <person name="Salzberg S.L."/>
        </authorList>
    </citation>
    <scope>NUCLEOTIDE SEQUENCE</scope>
    <source>
        <tissue evidence="1">Leaf</tissue>
    </source>
</reference>
<name>A0A9R1LIB0_WHEAT</name>
<feature type="non-terminal residue" evidence="1">
    <location>
        <position position="1"/>
    </location>
</feature>
<feature type="non-terminal residue" evidence="1">
    <location>
        <position position="31"/>
    </location>
</feature>
<organism evidence="1">
    <name type="scientific">Triticum aestivum</name>
    <name type="common">Wheat</name>
    <dbReference type="NCBI Taxonomy" id="4565"/>
    <lineage>
        <taxon>Eukaryota</taxon>
        <taxon>Viridiplantae</taxon>
        <taxon>Streptophyta</taxon>
        <taxon>Embryophyta</taxon>
        <taxon>Tracheophyta</taxon>
        <taxon>Spermatophyta</taxon>
        <taxon>Magnoliopsida</taxon>
        <taxon>Liliopsida</taxon>
        <taxon>Poales</taxon>
        <taxon>Poaceae</taxon>
        <taxon>BOP clade</taxon>
        <taxon>Pooideae</taxon>
        <taxon>Triticodae</taxon>
        <taxon>Triticeae</taxon>
        <taxon>Triticinae</taxon>
        <taxon>Triticum</taxon>
    </lineage>
</organism>
<protein>
    <submittedName>
        <fullName evidence="1">Uncharacterized protein</fullName>
    </submittedName>
</protein>
<dbReference type="OrthoDB" id="18982at2759"/>
<dbReference type="AlphaFoldDB" id="A0A9R1LIB0"/>
<comment type="caution">
    <text evidence="1">The sequence shown here is derived from an EMBL/GenBank/DDBJ whole genome shotgun (WGS) entry which is preliminary data.</text>
</comment>
<gene>
    <name evidence="1" type="ORF">CFC21_092333</name>
</gene>